<organism evidence="2 3">
    <name type="scientific">Candidatus Kaiserbacteria bacterium RIFCSPHIGHO2_01_FULL_55_17</name>
    <dbReference type="NCBI Taxonomy" id="1798484"/>
    <lineage>
        <taxon>Bacteria</taxon>
        <taxon>Candidatus Kaiseribacteriota</taxon>
    </lineage>
</organism>
<keyword evidence="1" id="KW-1133">Transmembrane helix</keyword>
<gene>
    <name evidence="2" type="ORF">A2853_01475</name>
</gene>
<feature type="transmembrane region" description="Helical" evidence="1">
    <location>
        <begin position="12"/>
        <end position="32"/>
    </location>
</feature>
<reference evidence="2 3" key="1">
    <citation type="journal article" date="2016" name="Nat. Commun.">
        <title>Thousands of microbial genomes shed light on interconnected biogeochemical processes in an aquifer system.</title>
        <authorList>
            <person name="Anantharaman K."/>
            <person name="Brown C.T."/>
            <person name="Hug L.A."/>
            <person name="Sharon I."/>
            <person name="Castelle C.J."/>
            <person name="Probst A.J."/>
            <person name="Thomas B.C."/>
            <person name="Singh A."/>
            <person name="Wilkins M.J."/>
            <person name="Karaoz U."/>
            <person name="Brodie E.L."/>
            <person name="Williams K.H."/>
            <person name="Hubbard S.S."/>
            <person name="Banfield J.F."/>
        </authorList>
    </citation>
    <scope>NUCLEOTIDE SEQUENCE [LARGE SCALE GENOMIC DNA]</scope>
</reference>
<proteinExistence type="predicted"/>
<keyword evidence="1" id="KW-0472">Membrane</keyword>
<dbReference type="AlphaFoldDB" id="A0A1F6D9Q2"/>
<sequence>MQPFLQKVKPLVVTLLALFVVLLVLYLALSYLRWSGGSQQDVSQEDKYRILSSLHSSTTPSVDVRSQILQALSPESSATPSKEDKLKVLESLKARP</sequence>
<dbReference type="Proteomes" id="UP000177958">
    <property type="component" value="Unassembled WGS sequence"/>
</dbReference>
<comment type="caution">
    <text evidence="2">The sequence shown here is derived from an EMBL/GenBank/DDBJ whole genome shotgun (WGS) entry which is preliminary data.</text>
</comment>
<accession>A0A1F6D9Q2</accession>
<evidence type="ECO:0000313" key="3">
    <source>
        <dbReference type="Proteomes" id="UP000177958"/>
    </source>
</evidence>
<dbReference type="EMBL" id="MFKX01000006">
    <property type="protein sequence ID" value="OGG58168.1"/>
    <property type="molecule type" value="Genomic_DNA"/>
</dbReference>
<keyword evidence="1" id="KW-0812">Transmembrane</keyword>
<name>A0A1F6D9Q2_9BACT</name>
<protein>
    <submittedName>
        <fullName evidence="2">Uncharacterized protein</fullName>
    </submittedName>
</protein>
<evidence type="ECO:0000313" key="2">
    <source>
        <dbReference type="EMBL" id="OGG58168.1"/>
    </source>
</evidence>
<evidence type="ECO:0000256" key="1">
    <source>
        <dbReference type="SAM" id="Phobius"/>
    </source>
</evidence>